<accession>A0A6P8GUY2</accession>
<feature type="compositionally biased region" description="Low complexity" evidence="2">
    <location>
        <begin position="322"/>
        <end position="333"/>
    </location>
</feature>
<feature type="compositionally biased region" description="Polar residues" evidence="2">
    <location>
        <begin position="232"/>
        <end position="243"/>
    </location>
</feature>
<feature type="compositionally biased region" description="Low complexity" evidence="2">
    <location>
        <begin position="210"/>
        <end position="224"/>
    </location>
</feature>
<evidence type="ECO:0000313" key="4">
    <source>
        <dbReference type="RefSeq" id="XP_031441726.1"/>
    </source>
</evidence>
<dbReference type="RefSeq" id="XP_031441726.1">
    <property type="nucleotide sequence ID" value="XM_031585866.2"/>
</dbReference>
<sequence>MSDHSTGSSASSTNSWTILSPEEAAVETVGPEDGTESLSGVPGLPEEGTAGVLMESDVSVTDALAEPVLSEEGHQVCQETSPVICEAAAFVGPSFSGFDEEEFDPEIHAPVIHDTITSSPPDSDLLGSTPFAMTSEASMLFSEEPSFVPPSSDMFTDIGYGHESPMEEILAQESCTPEVLSEESMSPEESHTPEPFPQQNSAPEGLLRQSPSPEGLPEESPAPEVVALETVTPETLSPESSASEVPLDRSPSPDIPLPDVLEASAPEVLTQESSVSEPRSERSPTPEPVPIEVTPDVISAPALAAPAPEVVENLSLSMQGSPPAADTAPTPETRPVEGSPAPVSLEPETIPSASAQQEHEEEQEEPSLEVEVVEVPGRVEPVEAEPVEEVVRTDPAAEGDGLRLRHTMPTLGRSSEDEEEEEEEFQLAERREEKQGFSLNKLIVGALVLLCLGSLFFSDDGFDGSEMTEQELLERLAQENQQITMLEAQLQSQKEDLDQALRAEEAGAGALQKENAKLKDELSAMPGLREELESLRARVAELSQLTVRESETTPTSTDHGRTARPA</sequence>
<evidence type="ECO:0000256" key="1">
    <source>
        <dbReference type="ARBA" id="ARBA00023054"/>
    </source>
</evidence>
<name>A0A6P8GUY2_CLUHA</name>
<feature type="region of interest" description="Disordered" evidence="2">
    <location>
        <begin position="1"/>
        <end position="49"/>
    </location>
</feature>
<feature type="compositionally biased region" description="Polar residues" evidence="2">
    <location>
        <begin position="544"/>
        <end position="557"/>
    </location>
</feature>
<evidence type="ECO:0000313" key="3">
    <source>
        <dbReference type="Proteomes" id="UP000515152"/>
    </source>
</evidence>
<dbReference type="PANTHER" id="PTHR28638:SF1">
    <property type="entry name" value="PRE-B-CELL LEUKEMIA TRANSCRIPTION FACTOR-INTERACTING PROTEIN 1"/>
    <property type="match status" value="1"/>
</dbReference>
<feature type="region of interest" description="Disordered" evidence="2">
    <location>
        <begin position="313"/>
        <end position="431"/>
    </location>
</feature>
<gene>
    <name evidence="4 5" type="primary">pbxip1a</name>
</gene>
<feature type="compositionally biased region" description="Acidic residues" evidence="2">
    <location>
        <begin position="359"/>
        <end position="372"/>
    </location>
</feature>
<protein>
    <submittedName>
        <fullName evidence="4 5">Cell wall protein RTB1 isoform X1</fullName>
    </submittedName>
</protein>
<dbReference type="InterPro" id="IPR051990">
    <property type="entry name" value="CCPG1/PBIP1"/>
</dbReference>
<proteinExistence type="predicted"/>
<dbReference type="CTD" id="563463"/>
<organism evidence="3 4">
    <name type="scientific">Clupea harengus</name>
    <name type="common">Atlantic herring</name>
    <dbReference type="NCBI Taxonomy" id="7950"/>
    <lineage>
        <taxon>Eukaryota</taxon>
        <taxon>Metazoa</taxon>
        <taxon>Chordata</taxon>
        <taxon>Craniata</taxon>
        <taxon>Vertebrata</taxon>
        <taxon>Euteleostomi</taxon>
        <taxon>Actinopterygii</taxon>
        <taxon>Neopterygii</taxon>
        <taxon>Teleostei</taxon>
        <taxon>Clupei</taxon>
        <taxon>Clupeiformes</taxon>
        <taxon>Clupeoidei</taxon>
        <taxon>Clupeidae</taxon>
        <taxon>Clupea</taxon>
    </lineage>
</organism>
<dbReference type="GO" id="GO:0016020">
    <property type="term" value="C:membrane"/>
    <property type="evidence" value="ECO:0007669"/>
    <property type="project" value="TreeGrafter"/>
</dbReference>
<dbReference type="OrthoDB" id="8947092at2759"/>
<reference evidence="4 5" key="1">
    <citation type="submission" date="2025-04" db="UniProtKB">
        <authorList>
            <consortium name="RefSeq"/>
        </authorList>
    </citation>
    <scope>IDENTIFICATION</scope>
</reference>
<evidence type="ECO:0000313" key="5">
    <source>
        <dbReference type="RefSeq" id="XP_042566506.1"/>
    </source>
</evidence>
<feature type="compositionally biased region" description="Low complexity" evidence="2">
    <location>
        <begin position="1"/>
        <end position="20"/>
    </location>
</feature>
<keyword evidence="3" id="KW-1185">Reference proteome</keyword>
<dbReference type="RefSeq" id="XP_042566506.1">
    <property type="nucleotide sequence ID" value="XM_042710572.1"/>
</dbReference>
<dbReference type="GeneID" id="105901439"/>
<dbReference type="PANTHER" id="PTHR28638">
    <property type="entry name" value="CELL CYCLE PROGRESSION PROTEIN 1"/>
    <property type="match status" value="1"/>
</dbReference>
<feature type="compositionally biased region" description="Acidic residues" evidence="2">
    <location>
        <begin position="416"/>
        <end position="426"/>
    </location>
</feature>
<keyword evidence="1" id="KW-0175">Coiled coil</keyword>
<feature type="region of interest" description="Disordered" evidence="2">
    <location>
        <begin position="174"/>
        <end position="294"/>
    </location>
</feature>
<feature type="region of interest" description="Disordered" evidence="2">
    <location>
        <begin position="544"/>
        <end position="566"/>
    </location>
</feature>
<dbReference type="KEGG" id="char:105901439"/>
<dbReference type="AlphaFoldDB" id="A0A6P8GUY2"/>
<evidence type="ECO:0000256" key="2">
    <source>
        <dbReference type="SAM" id="MobiDB-lite"/>
    </source>
</evidence>
<dbReference type="Proteomes" id="UP000515152">
    <property type="component" value="Chromosome 19"/>
</dbReference>